<accession>A0ABN7UJT1</accession>
<organism evidence="1 2">
    <name type="scientific">Gigaspora margarita</name>
    <dbReference type="NCBI Taxonomy" id="4874"/>
    <lineage>
        <taxon>Eukaryota</taxon>
        <taxon>Fungi</taxon>
        <taxon>Fungi incertae sedis</taxon>
        <taxon>Mucoromycota</taxon>
        <taxon>Glomeromycotina</taxon>
        <taxon>Glomeromycetes</taxon>
        <taxon>Diversisporales</taxon>
        <taxon>Gigasporaceae</taxon>
        <taxon>Gigaspora</taxon>
    </lineage>
</organism>
<dbReference type="Proteomes" id="UP000789901">
    <property type="component" value="Unassembled WGS sequence"/>
</dbReference>
<sequence>LPHGYFSHRPIIIPSLVKFERSRSYLSEGMLDKDLIPSNIDLESLLVQIPKSLVPQNLIKFTNQDLRKAFTYNILKLASKNYQIAKQTLRLQKFCEWIKCPSEIYENFDQMVN</sequence>
<protein>
    <submittedName>
        <fullName evidence="1">18401_t:CDS:1</fullName>
    </submittedName>
</protein>
<evidence type="ECO:0000313" key="1">
    <source>
        <dbReference type="EMBL" id="CAG8614540.1"/>
    </source>
</evidence>
<name>A0ABN7UJT1_GIGMA</name>
<comment type="caution">
    <text evidence="1">The sequence shown here is derived from an EMBL/GenBank/DDBJ whole genome shotgun (WGS) entry which is preliminary data.</text>
</comment>
<reference evidence="1 2" key="1">
    <citation type="submission" date="2021-06" db="EMBL/GenBank/DDBJ databases">
        <authorList>
            <person name="Kallberg Y."/>
            <person name="Tangrot J."/>
            <person name="Rosling A."/>
        </authorList>
    </citation>
    <scope>NUCLEOTIDE SEQUENCE [LARGE SCALE GENOMIC DNA]</scope>
    <source>
        <strain evidence="1 2">120-4 pot B 10/14</strain>
    </source>
</reference>
<dbReference type="EMBL" id="CAJVQB010003664">
    <property type="protein sequence ID" value="CAG8614540.1"/>
    <property type="molecule type" value="Genomic_DNA"/>
</dbReference>
<gene>
    <name evidence="1" type="ORF">GMARGA_LOCUS7526</name>
</gene>
<evidence type="ECO:0000313" key="2">
    <source>
        <dbReference type="Proteomes" id="UP000789901"/>
    </source>
</evidence>
<feature type="non-terminal residue" evidence="1">
    <location>
        <position position="1"/>
    </location>
</feature>
<keyword evidence="2" id="KW-1185">Reference proteome</keyword>
<proteinExistence type="predicted"/>